<dbReference type="Proteomes" id="UP000031202">
    <property type="component" value="Unassembled WGS sequence"/>
</dbReference>
<gene>
    <name evidence="14" type="ORF">RM52_07335</name>
</gene>
<evidence type="ECO:0000313" key="15">
    <source>
        <dbReference type="Proteomes" id="UP000031202"/>
    </source>
</evidence>
<evidence type="ECO:0000256" key="1">
    <source>
        <dbReference type="ARBA" id="ARBA00004141"/>
    </source>
</evidence>
<keyword evidence="6" id="KW-0631">Potassium channel</keyword>
<name>A0A0B4D0Q6_9MICO</name>
<comment type="caution">
    <text evidence="14">The sequence shown here is derived from an EMBL/GenBank/DDBJ whole genome shotgun (WGS) entry which is preliminary data.</text>
</comment>
<dbReference type="EMBL" id="JWSZ01000010">
    <property type="protein sequence ID" value="KIC57895.1"/>
    <property type="molecule type" value="Genomic_DNA"/>
</dbReference>
<feature type="transmembrane region" description="Helical" evidence="13">
    <location>
        <begin position="55"/>
        <end position="79"/>
    </location>
</feature>
<keyword evidence="10 13" id="KW-0472">Membrane</keyword>
<keyword evidence="8 13" id="KW-1133">Transmembrane helix</keyword>
<evidence type="ECO:0008006" key="16">
    <source>
        <dbReference type="Google" id="ProtNLM"/>
    </source>
</evidence>
<feature type="transmembrane region" description="Helical" evidence="13">
    <location>
        <begin position="163"/>
        <end position="180"/>
    </location>
</feature>
<comment type="subcellular location">
    <subcellularLocation>
        <location evidence="1">Membrane</location>
        <topology evidence="1">Multi-pass membrane protein</topology>
    </subcellularLocation>
</comment>
<dbReference type="Pfam" id="PF06736">
    <property type="entry name" value="TMEM175"/>
    <property type="match status" value="1"/>
</dbReference>
<organism evidence="14 15">
    <name type="scientific">Microbacterium hominis</name>
    <dbReference type="NCBI Taxonomy" id="162426"/>
    <lineage>
        <taxon>Bacteria</taxon>
        <taxon>Bacillati</taxon>
        <taxon>Actinomycetota</taxon>
        <taxon>Actinomycetes</taxon>
        <taxon>Micrococcales</taxon>
        <taxon>Microbacteriaceae</taxon>
        <taxon>Microbacterium</taxon>
    </lineage>
</organism>
<feature type="transmembrane region" description="Helical" evidence="13">
    <location>
        <begin position="100"/>
        <end position="118"/>
    </location>
</feature>
<comment type="catalytic activity">
    <reaction evidence="12">
        <text>K(+)(in) = K(+)(out)</text>
        <dbReference type="Rhea" id="RHEA:29463"/>
        <dbReference type="ChEBI" id="CHEBI:29103"/>
    </reaction>
</comment>
<keyword evidence="9" id="KW-0406">Ion transport</keyword>
<evidence type="ECO:0000256" key="4">
    <source>
        <dbReference type="ARBA" id="ARBA00022538"/>
    </source>
</evidence>
<evidence type="ECO:0000256" key="13">
    <source>
        <dbReference type="SAM" id="Phobius"/>
    </source>
</evidence>
<dbReference type="InterPro" id="IPR010617">
    <property type="entry name" value="TMEM175-like"/>
</dbReference>
<evidence type="ECO:0000256" key="10">
    <source>
        <dbReference type="ARBA" id="ARBA00023136"/>
    </source>
</evidence>
<keyword evidence="11" id="KW-0407">Ion channel</keyword>
<evidence type="ECO:0000256" key="7">
    <source>
        <dbReference type="ARBA" id="ARBA00022958"/>
    </source>
</evidence>
<evidence type="ECO:0000313" key="14">
    <source>
        <dbReference type="EMBL" id="KIC57895.1"/>
    </source>
</evidence>
<protein>
    <recommendedName>
        <fullName evidence="16">DUF1211 domain-containing protein</fullName>
    </recommendedName>
</protein>
<feature type="transmembrane region" description="Helical" evidence="13">
    <location>
        <begin position="23"/>
        <end position="43"/>
    </location>
</feature>
<keyword evidence="4" id="KW-0633">Potassium transport</keyword>
<dbReference type="GO" id="GO:0005267">
    <property type="term" value="F:potassium channel activity"/>
    <property type="evidence" value="ECO:0007669"/>
    <property type="project" value="UniProtKB-KW"/>
</dbReference>
<dbReference type="RefSeq" id="WP_039415047.1">
    <property type="nucleotide sequence ID" value="NZ_JWSZ01000010.1"/>
</dbReference>
<evidence type="ECO:0000256" key="3">
    <source>
        <dbReference type="ARBA" id="ARBA00022448"/>
    </source>
</evidence>
<dbReference type="GO" id="GO:0016020">
    <property type="term" value="C:membrane"/>
    <property type="evidence" value="ECO:0007669"/>
    <property type="project" value="UniProtKB-SubCell"/>
</dbReference>
<keyword evidence="3" id="KW-0813">Transport</keyword>
<proteinExistence type="inferred from homology"/>
<comment type="similarity">
    <text evidence="2">Belongs to the TMEM175 family.</text>
</comment>
<evidence type="ECO:0000256" key="12">
    <source>
        <dbReference type="ARBA" id="ARBA00034430"/>
    </source>
</evidence>
<evidence type="ECO:0000256" key="8">
    <source>
        <dbReference type="ARBA" id="ARBA00022989"/>
    </source>
</evidence>
<feature type="transmembrane region" description="Helical" evidence="13">
    <location>
        <begin position="124"/>
        <end position="142"/>
    </location>
</feature>
<evidence type="ECO:0000256" key="2">
    <source>
        <dbReference type="ARBA" id="ARBA00006920"/>
    </source>
</evidence>
<accession>A0A0B4D0Q6</accession>
<dbReference type="GO" id="GO:0015252">
    <property type="term" value="F:proton channel activity"/>
    <property type="evidence" value="ECO:0007669"/>
    <property type="project" value="InterPro"/>
</dbReference>
<sequence length="206" mass="21752">MSAEQIDDGAHGAAHGEKALDRLVAFSDAVVAIAITLVVLPLVDQAMDAESASAFFADNVTGMISAALSFVVIAAFWRANHVMFVHARGYTRLVGRLQTLWLATIVFLPVATALDLAGPGTDRVGLGAYVGTMLVGGVILRVQAVALQRAGLSDRAPAPPLRHWIGAILMAVALVLVLLFPQYGALWLLVLLLEIPLGPLLNRGSR</sequence>
<keyword evidence="7" id="KW-0630">Potassium</keyword>
<evidence type="ECO:0000256" key="11">
    <source>
        <dbReference type="ARBA" id="ARBA00023303"/>
    </source>
</evidence>
<dbReference type="AlphaFoldDB" id="A0A0B4D0Q6"/>
<evidence type="ECO:0000256" key="5">
    <source>
        <dbReference type="ARBA" id="ARBA00022692"/>
    </source>
</evidence>
<keyword evidence="5 13" id="KW-0812">Transmembrane</keyword>
<reference evidence="14 15" key="1">
    <citation type="submission" date="2014-12" db="EMBL/GenBank/DDBJ databases">
        <title>Genome sequencing of Microbacterium hominis TPW29.</title>
        <authorList>
            <person name="Tan P.W."/>
            <person name="Chan K.-G."/>
        </authorList>
    </citation>
    <scope>NUCLEOTIDE SEQUENCE [LARGE SCALE GENOMIC DNA]</scope>
    <source>
        <strain evidence="14 15">TPW29</strain>
    </source>
</reference>
<evidence type="ECO:0000256" key="9">
    <source>
        <dbReference type="ARBA" id="ARBA00023065"/>
    </source>
</evidence>
<evidence type="ECO:0000256" key="6">
    <source>
        <dbReference type="ARBA" id="ARBA00022826"/>
    </source>
</evidence>